<evidence type="ECO:0000313" key="10">
    <source>
        <dbReference type="Proteomes" id="UP000027471"/>
    </source>
</evidence>
<evidence type="ECO:0000256" key="5">
    <source>
        <dbReference type="SAM" id="SignalP"/>
    </source>
</evidence>
<feature type="domain" description="Apple" evidence="6">
    <location>
        <begin position="33"/>
        <end position="95"/>
    </location>
</feature>
<accession>A0A074JZA8</accession>
<evidence type="ECO:0000313" key="9">
    <source>
        <dbReference type="EMBL" id="KEO61255.1"/>
    </source>
</evidence>
<dbReference type="InterPro" id="IPR011626">
    <property type="entry name" value="Alpha-macroglobulin_TED"/>
</dbReference>
<evidence type="ECO:0000259" key="6">
    <source>
        <dbReference type="SMART" id="SM00223"/>
    </source>
</evidence>
<dbReference type="InterPro" id="IPR047565">
    <property type="entry name" value="Alpha-macroglob_thiol-ester_cl"/>
</dbReference>
<dbReference type="PIRSF" id="PIRSF038980">
    <property type="entry name" value="A2M_bac"/>
    <property type="match status" value="1"/>
</dbReference>
<evidence type="ECO:0000259" key="8">
    <source>
        <dbReference type="SMART" id="SM01360"/>
    </source>
</evidence>
<dbReference type="SMART" id="SM01359">
    <property type="entry name" value="A2M_N_2"/>
    <property type="match status" value="1"/>
</dbReference>
<dbReference type="InterPro" id="IPR026284">
    <property type="entry name" value="A2MG_proteobact"/>
</dbReference>
<dbReference type="PANTHER" id="PTHR40094:SF1">
    <property type="entry name" value="UBIQUITIN DOMAIN-CONTAINING PROTEIN"/>
    <property type="match status" value="1"/>
</dbReference>
<dbReference type="InterPro" id="IPR011625">
    <property type="entry name" value="A2M_N_BRD"/>
</dbReference>
<evidence type="ECO:0000256" key="2">
    <source>
        <dbReference type="ARBA" id="ARBA00022729"/>
    </source>
</evidence>
<dbReference type="SMART" id="SM01419">
    <property type="entry name" value="Thiol-ester_cl"/>
    <property type="match status" value="1"/>
</dbReference>
<protein>
    <recommendedName>
        <fullName evidence="11">Apple domain-containing protein</fullName>
    </recommendedName>
</protein>
<dbReference type="GO" id="GO:0004866">
    <property type="term" value="F:endopeptidase inhibitor activity"/>
    <property type="evidence" value="ECO:0007669"/>
    <property type="project" value="InterPro"/>
</dbReference>
<dbReference type="Gene3D" id="3.50.4.10">
    <property type="entry name" value="Hepatocyte Growth Factor"/>
    <property type="match status" value="1"/>
</dbReference>
<keyword evidence="10" id="KW-1185">Reference proteome</keyword>
<feature type="signal peptide" evidence="5">
    <location>
        <begin position="1"/>
        <end position="21"/>
    </location>
</feature>
<reference evidence="9 10" key="1">
    <citation type="journal article" date="2015" name="Antonie Van Leeuwenhoek">
        <title>Thioclava indica sp. nov., isolated from surface seawater of the Indian Ocean.</title>
        <authorList>
            <person name="Liu Y."/>
            <person name="Lai Q."/>
            <person name="Du J."/>
            <person name="Xu H."/>
            <person name="Jiang L."/>
            <person name="Shao Z."/>
        </authorList>
    </citation>
    <scope>NUCLEOTIDE SEQUENCE [LARGE SCALE GENOMIC DNA]</scope>
    <source>
        <strain evidence="9 10">DT23-4</strain>
    </source>
</reference>
<dbReference type="SMART" id="SM00223">
    <property type="entry name" value="APPLE"/>
    <property type="match status" value="1"/>
</dbReference>
<dbReference type="SMART" id="SM01360">
    <property type="entry name" value="A2M"/>
    <property type="match status" value="1"/>
</dbReference>
<keyword evidence="2 5" id="KW-0732">Signal</keyword>
<dbReference type="OrthoDB" id="9767116at2"/>
<evidence type="ECO:0000259" key="7">
    <source>
        <dbReference type="SMART" id="SM01359"/>
    </source>
</evidence>
<dbReference type="InterPro" id="IPR051802">
    <property type="entry name" value="YfhM-like"/>
</dbReference>
<dbReference type="InterPro" id="IPR001599">
    <property type="entry name" value="Macroglobln_a2"/>
</dbReference>
<evidence type="ECO:0000256" key="1">
    <source>
        <dbReference type="ARBA" id="ARBA00010556"/>
    </source>
</evidence>
<dbReference type="GO" id="GO:0005615">
    <property type="term" value="C:extracellular space"/>
    <property type="evidence" value="ECO:0007669"/>
    <property type="project" value="InterPro"/>
</dbReference>
<dbReference type="InterPro" id="IPR000177">
    <property type="entry name" value="Apple"/>
</dbReference>
<dbReference type="Pfam" id="PF00207">
    <property type="entry name" value="A2M"/>
    <property type="match status" value="1"/>
</dbReference>
<dbReference type="InterPro" id="IPR021868">
    <property type="entry name" value="Alpha_2_Macroglob_MG3"/>
</dbReference>
<dbReference type="InterPro" id="IPR002890">
    <property type="entry name" value="MG2"/>
</dbReference>
<sequence>MRRFGFAALVAAVLIASPAFSQDTAIPARRAVLTQDMDMPGGDIQSIFDTTIEACQRACLSNGACKAFTFNARAGSCFPKSTVGSIVSYRGAYSAVVVNQTASALGLAATRKSDLSFLTSGDLSAAFEQPSSMSLAHIAGNWSVADLVAAARNAETSKNYESASNFIGAAVNQTDAADQWVDYARLRLAGHNSRHSSVQNHLAQALAASINGYLRAETAPARVSALVMMADVLQQSGRGKTSIPALRLAQQIQSRDDTAAALDKAIAKFGFHIADQRVESESANPRICATFSDPLAKAGVDYATFVQLPQPGLSVSAQDNQICVGGLQHGSRYAITFRAGLPAASGEALVKPATLTLYVRDRSPSVSFPGRAYVLPRASVAAIPVTTVNAKALDLTLMQVSDRNILRAIQSDYFGQPLSRYQEYNFSTDVAETVWTGKADVGMEVNKDMTTRLPLDTVLSGLPTGIYVLKAAVPGADPYETPAASQWFVISDLGLSTYSGVDGLHVSVRSLGTTVAKAGLKVTLLASANRILGTAVTDANGNADFAAGLTRGTEGAAPALVMAQDGSTDLGFISLSDPEFDLSDRGVTGNEASPPIDVFLTTDRGAYRAGETVHATALTRDAETTAIAGLPLTAKLTRPDGVEYTRVVADDAGSGGHVFALPIAGSAPRGPWRLDVYADVKAAPLASQTFLVEDFLPERIDFTLALPETPIHLGNAPNLTIAAKYLFGAVGADLSVEGSVKLSAVDRLDGFPGYRFGKYDAPFSPVVQPLPDGQKTDASGNVTLRAALPEVSDPSRPLQMTATVRVAEGSGRPVERDLTRALTPSAPIIGIKPLFSDVVGENSEAKFDLIAVGPDNKMVAMNVHWVINRVETRYQWFQTSGDWNWTPMTTRTRVAEGDVSLDATDPVAVSAPVTWGQYEIVAERSDGPYAAASTDFYAGWYAPADASLTPDTLVMSLDKKAYAPGDTAMLRIAPRAAGTALISVLSNKVISRQAVEVKAGENLIPIKVGTDWGAGAYVTVSVLRPMDEAAGRVPARALGLTYASVDPGDKKLSASIVTAPEAAPRGPMDVAVKVDGAKAGETVYATIAAVDVGILNLTAFTPPDPDGHYFGQRKLGVAIRDVYGRLIDGLNGNMGAVRSGGDAAANIAMKSPPPTEKLVAFFSGVVTVGEDGLAHAQFSLPSFNGTVRVMAVVWSKTGVGQASTDVLVRDPVVVNASVPRFMAPGDQSRLLLEIIHAKGPAGHMGLAVTSAGLTLGAVPEGFDLAEGGKKTLSIPITALDAGLQTIDVVLSTPDGKRLSKQLSLPVQRNDPAISRTTRFDLAAGQSFIFDANVFDGLQKGTGTASIAVGPIARFDAPGLLEALDRYPYGCTEQLTSKAMPLLYLQDVASAMDLGTRGDLHNRVAESITEVLTNQSASGAFGLWGPSSGDLWLDAYVTDFLSRARAQGFAVPDQAFRAALDNLRNQINTAQDFDTGGGPYAYALMVLAREGAAAIGDLRYYADVKAGAFDTPIASAQLGAALAAYGDQTRADAMFRQAARQMAALPTKDGAQILRADYGTNRRDAAAVLALGTEAGSKAINQTQLTDRIAQQSGADAVSTQEAMWMLLATHALIDRVGAQGFTINGAAVTGPMVRMVQDQTAGNAALDIHNGSDKSAALTVTTYGVPIVPEPAGGTGYAIKRSYFTMEGEPANIDTVKTGTRLVTVLEVTPFGKGEARLMVSDPLPAGFEIDNPNLMAAGDIGGFDWLDSVSAMEVAHSEFRQDRLLTAIDRYNNKPFKLAYNVRAISPGTFHHPAASVEDMYRPDIRAHGDTGTVTITP</sequence>
<dbReference type="EMBL" id="AUNB01000009">
    <property type="protein sequence ID" value="KEO61255.1"/>
    <property type="molecule type" value="Genomic_DNA"/>
</dbReference>
<dbReference type="CDD" id="cd02891">
    <property type="entry name" value="A2M_like"/>
    <property type="match status" value="1"/>
</dbReference>
<dbReference type="STRING" id="1353528.DT23_10170"/>
<dbReference type="Pfam" id="PF00024">
    <property type="entry name" value="PAN_1"/>
    <property type="match status" value="1"/>
</dbReference>
<dbReference type="GO" id="GO:0006508">
    <property type="term" value="P:proteolysis"/>
    <property type="evidence" value="ECO:0007669"/>
    <property type="project" value="InterPro"/>
</dbReference>
<keyword evidence="4" id="KW-1015">Disulfide bond</keyword>
<dbReference type="PANTHER" id="PTHR40094">
    <property type="entry name" value="ALPHA-2-MACROGLOBULIN HOMOLOG"/>
    <property type="match status" value="1"/>
</dbReference>
<dbReference type="InterPro" id="IPR003609">
    <property type="entry name" value="Pan_app"/>
</dbReference>
<feature type="domain" description="Alpha-2-macroglobulin bait region" evidence="7">
    <location>
        <begin position="953"/>
        <end position="1097"/>
    </location>
</feature>
<dbReference type="Pfam" id="PF17962">
    <property type="entry name" value="bMG6"/>
    <property type="match status" value="1"/>
</dbReference>
<dbReference type="Pfam" id="PF01835">
    <property type="entry name" value="MG2"/>
    <property type="match status" value="1"/>
</dbReference>
<evidence type="ECO:0008006" key="11">
    <source>
        <dbReference type="Google" id="ProtNLM"/>
    </source>
</evidence>
<dbReference type="InterPro" id="IPR041246">
    <property type="entry name" value="Bact_MG10"/>
</dbReference>
<dbReference type="InterPro" id="IPR041203">
    <property type="entry name" value="Bact_A2M_MG5"/>
</dbReference>
<feature type="domain" description="Alpha-2-macroglobulin" evidence="8">
    <location>
        <begin position="1159"/>
        <end position="1248"/>
    </location>
</feature>
<proteinExistence type="inferred from homology"/>
<feature type="chain" id="PRO_5001696811" description="Apple domain-containing protein" evidence="5">
    <location>
        <begin position="22"/>
        <end position="1819"/>
    </location>
</feature>
<evidence type="ECO:0000256" key="3">
    <source>
        <dbReference type="ARBA" id="ARBA00022737"/>
    </source>
</evidence>
<keyword evidence="3" id="KW-0677">Repeat</keyword>
<dbReference type="Pfam" id="PF21142">
    <property type="entry name" value="A2M_bMG2"/>
    <property type="match status" value="1"/>
</dbReference>
<dbReference type="Pfam" id="PF07703">
    <property type="entry name" value="A2M_BRD"/>
    <property type="match status" value="1"/>
</dbReference>
<dbReference type="RefSeq" id="WP_038128184.1">
    <property type="nucleotide sequence ID" value="NZ_AUNB01000009.1"/>
</dbReference>
<dbReference type="CDD" id="cd01100">
    <property type="entry name" value="APPLE_Factor_XI_like"/>
    <property type="match status" value="1"/>
</dbReference>
<dbReference type="Pfam" id="PF11974">
    <property type="entry name" value="bMG3"/>
    <property type="match status" value="1"/>
</dbReference>
<dbReference type="Gene3D" id="1.50.10.20">
    <property type="match status" value="1"/>
</dbReference>
<evidence type="ECO:0000256" key="4">
    <source>
        <dbReference type="ARBA" id="ARBA00023157"/>
    </source>
</evidence>
<dbReference type="InterPro" id="IPR008930">
    <property type="entry name" value="Terpenoid_cyclase/PrenylTrfase"/>
</dbReference>
<organism evidence="9 10">
    <name type="scientific">Thioclava indica</name>
    <dbReference type="NCBI Taxonomy" id="1353528"/>
    <lineage>
        <taxon>Bacteria</taxon>
        <taxon>Pseudomonadati</taxon>
        <taxon>Pseudomonadota</taxon>
        <taxon>Alphaproteobacteria</taxon>
        <taxon>Rhodobacterales</taxon>
        <taxon>Paracoccaceae</taxon>
        <taxon>Thioclava</taxon>
    </lineage>
</organism>
<dbReference type="InterPro" id="IPR041462">
    <property type="entry name" value="Bact_A2M_MG6"/>
</dbReference>
<dbReference type="SUPFAM" id="SSF48239">
    <property type="entry name" value="Terpenoid cyclases/Protein prenyltransferases"/>
    <property type="match status" value="1"/>
</dbReference>
<dbReference type="eggNOG" id="COG2373">
    <property type="taxonomic scope" value="Bacteria"/>
</dbReference>
<gene>
    <name evidence="9" type="ORF">DT23_10170</name>
</gene>
<dbReference type="Pfam" id="PF07678">
    <property type="entry name" value="TED_complement"/>
    <property type="match status" value="1"/>
</dbReference>
<comment type="similarity">
    <text evidence="1">Belongs to the protease inhibitor I39 (alpha-2-macroglobulin) family. Bacterial alpha-2-macroglobulin subfamily.</text>
</comment>
<dbReference type="Gene3D" id="2.60.40.1930">
    <property type="match status" value="1"/>
</dbReference>
<dbReference type="Pfam" id="PF17972">
    <property type="entry name" value="bMG5"/>
    <property type="match status" value="1"/>
</dbReference>
<name>A0A074JZA8_9RHOB</name>
<comment type="caution">
    <text evidence="9">The sequence shown here is derived from an EMBL/GenBank/DDBJ whole genome shotgun (WGS) entry which is preliminary data.</text>
</comment>
<dbReference type="InterPro" id="IPR049120">
    <property type="entry name" value="A2M_bMG2"/>
</dbReference>
<dbReference type="Pfam" id="PF17973">
    <property type="entry name" value="bMG10"/>
    <property type="match status" value="1"/>
</dbReference>
<dbReference type="Proteomes" id="UP000027471">
    <property type="component" value="Unassembled WGS sequence"/>
</dbReference>